<dbReference type="AlphaFoldDB" id="A0A6L2LQN2"/>
<comment type="caution">
    <text evidence="2">The sequence shown here is derived from an EMBL/GenBank/DDBJ whole genome shotgun (WGS) entry which is preliminary data.</text>
</comment>
<dbReference type="InterPro" id="IPR011008">
    <property type="entry name" value="Dimeric_a/b-barrel"/>
</dbReference>
<reference evidence="2" key="1">
    <citation type="journal article" date="2019" name="Sci. Rep.">
        <title>Draft genome of Tanacetum cinerariifolium, the natural source of mosquito coil.</title>
        <authorList>
            <person name="Yamashiro T."/>
            <person name="Shiraishi A."/>
            <person name="Satake H."/>
            <person name="Nakayama K."/>
        </authorList>
    </citation>
    <scope>NUCLEOTIDE SEQUENCE</scope>
</reference>
<feature type="domain" description="Stress-response A/B barrel" evidence="1">
    <location>
        <begin position="1"/>
        <end position="52"/>
    </location>
</feature>
<sequence length="69" mass="8157">VQQSQSSSTHMLDTRCRSIDDLRMYNRVHPERLRLRMENVRPIVDDVMAVDWISNCATVLVSRRSLDQR</sequence>
<feature type="non-terminal residue" evidence="2">
    <location>
        <position position="1"/>
    </location>
</feature>
<dbReference type="PROSITE" id="PS51502">
    <property type="entry name" value="S_R_A_B_BARREL"/>
    <property type="match status" value="1"/>
</dbReference>
<dbReference type="Gene3D" id="3.30.70.100">
    <property type="match status" value="1"/>
</dbReference>
<proteinExistence type="predicted"/>
<protein>
    <recommendedName>
        <fullName evidence="1">Stress-response A/B barrel domain-containing protein</fullName>
    </recommendedName>
</protein>
<evidence type="ECO:0000313" key="2">
    <source>
        <dbReference type="EMBL" id="GEU64123.1"/>
    </source>
</evidence>
<evidence type="ECO:0000259" key="1">
    <source>
        <dbReference type="PROSITE" id="PS51502"/>
    </source>
</evidence>
<gene>
    <name evidence="2" type="ORF">Tci_036101</name>
</gene>
<dbReference type="InterPro" id="IPR013097">
    <property type="entry name" value="Dabb"/>
</dbReference>
<dbReference type="EMBL" id="BKCJ010004969">
    <property type="protein sequence ID" value="GEU64123.1"/>
    <property type="molecule type" value="Genomic_DNA"/>
</dbReference>
<name>A0A6L2LQN2_TANCI</name>
<dbReference type="SUPFAM" id="SSF54909">
    <property type="entry name" value="Dimeric alpha+beta barrel"/>
    <property type="match status" value="1"/>
</dbReference>
<accession>A0A6L2LQN2</accession>
<organism evidence="2">
    <name type="scientific">Tanacetum cinerariifolium</name>
    <name type="common">Dalmatian daisy</name>
    <name type="synonym">Chrysanthemum cinerariifolium</name>
    <dbReference type="NCBI Taxonomy" id="118510"/>
    <lineage>
        <taxon>Eukaryota</taxon>
        <taxon>Viridiplantae</taxon>
        <taxon>Streptophyta</taxon>
        <taxon>Embryophyta</taxon>
        <taxon>Tracheophyta</taxon>
        <taxon>Spermatophyta</taxon>
        <taxon>Magnoliopsida</taxon>
        <taxon>eudicotyledons</taxon>
        <taxon>Gunneridae</taxon>
        <taxon>Pentapetalae</taxon>
        <taxon>asterids</taxon>
        <taxon>campanulids</taxon>
        <taxon>Asterales</taxon>
        <taxon>Asteraceae</taxon>
        <taxon>Asteroideae</taxon>
        <taxon>Anthemideae</taxon>
        <taxon>Anthemidinae</taxon>
        <taxon>Tanacetum</taxon>
    </lineage>
</organism>